<keyword evidence="1" id="KW-0472">Membrane</keyword>
<accession>A0ABN1KJF4</accession>
<organism evidence="2 3">
    <name type="scientific">Clostridium subterminale</name>
    <dbReference type="NCBI Taxonomy" id="1550"/>
    <lineage>
        <taxon>Bacteria</taxon>
        <taxon>Bacillati</taxon>
        <taxon>Bacillota</taxon>
        <taxon>Clostridia</taxon>
        <taxon>Eubacteriales</taxon>
        <taxon>Clostridiaceae</taxon>
        <taxon>Clostridium</taxon>
    </lineage>
</organism>
<dbReference type="Proteomes" id="UP001501047">
    <property type="component" value="Unassembled WGS sequence"/>
</dbReference>
<keyword evidence="1" id="KW-0812">Transmembrane</keyword>
<evidence type="ECO:0008006" key="4">
    <source>
        <dbReference type="Google" id="ProtNLM"/>
    </source>
</evidence>
<keyword evidence="1" id="KW-1133">Transmembrane helix</keyword>
<gene>
    <name evidence="2" type="ORF">GCM10008908_09260</name>
</gene>
<protein>
    <recommendedName>
        <fullName evidence="4">SMODS and SLOG-associating 2TM effector domain-containing protein</fullName>
    </recommendedName>
</protein>
<keyword evidence="3" id="KW-1185">Reference proteome</keyword>
<dbReference type="EMBL" id="BAAACI010000001">
    <property type="protein sequence ID" value="GAA0768652.1"/>
    <property type="molecule type" value="Genomic_DNA"/>
</dbReference>
<sequence>MSKKDFKRLDKYKDILYDITSIKSRSEYEELRKICKEIYLKTLNNKSEIRIEKERVKNNLESIKSPYFQMALGLTVSFISFIVTFYFGNLLKESEIFLFIGFCMFSIMLYIFFLKTISIFLESERKVNAYNICINVLDELENEMIISDKINNNSAILKEIAINDIEDDNKINRAKN</sequence>
<dbReference type="RefSeq" id="WP_343824059.1">
    <property type="nucleotide sequence ID" value="NZ_BAAACI010000001.1"/>
</dbReference>
<evidence type="ECO:0000313" key="3">
    <source>
        <dbReference type="Proteomes" id="UP001501047"/>
    </source>
</evidence>
<name>A0ABN1KJF4_CLOSU</name>
<proteinExistence type="predicted"/>
<feature type="transmembrane region" description="Helical" evidence="1">
    <location>
        <begin position="96"/>
        <end position="121"/>
    </location>
</feature>
<evidence type="ECO:0000313" key="2">
    <source>
        <dbReference type="EMBL" id="GAA0768652.1"/>
    </source>
</evidence>
<reference evidence="2 3" key="1">
    <citation type="journal article" date="2019" name="Int. J. Syst. Evol. Microbiol.">
        <title>The Global Catalogue of Microorganisms (GCM) 10K type strain sequencing project: providing services to taxonomists for standard genome sequencing and annotation.</title>
        <authorList>
            <consortium name="The Broad Institute Genomics Platform"/>
            <consortium name="The Broad Institute Genome Sequencing Center for Infectious Disease"/>
            <person name="Wu L."/>
            <person name="Ma J."/>
        </authorList>
    </citation>
    <scope>NUCLEOTIDE SEQUENCE [LARGE SCALE GENOMIC DNA]</scope>
    <source>
        <strain evidence="2 3">JCM 1417</strain>
    </source>
</reference>
<evidence type="ECO:0000256" key="1">
    <source>
        <dbReference type="SAM" id="Phobius"/>
    </source>
</evidence>
<feature type="transmembrane region" description="Helical" evidence="1">
    <location>
        <begin position="67"/>
        <end position="90"/>
    </location>
</feature>
<comment type="caution">
    <text evidence="2">The sequence shown here is derived from an EMBL/GenBank/DDBJ whole genome shotgun (WGS) entry which is preliminary data.</text>
</comment>